<dbReference type="AlphaFoldDB" id="A0A9W7A9X8"/>
<evidence type="ECO:0000313" key="2">
    <source>
        <dbReference type="EMBL" id="GMH65333.1"/>
    </source>
</evidence>
<gene>
    <name evidence="2" type="ORF">TrRE_jg12969</name>
</gene>
<evidence type="ECO:0000313" key="3">
    <source>
        <dbReference type="Proteomes" id="UP001165082"/>
    </source>
</evidence>
<reference evidence="2" key="1">
    <citation type="submission" date="2022-07" db="EMBL/GenBank/DDBJ databases">
        <title>Genome analysis of Parmales, a sister group of diatoms, reveals the evolutionary specialization of diatoms from phago-mixotrophs to photoautotrophs.</title>
        <authorList>
            <person name="Ban H."/>
            <person name="Sato S."/>
            <person name="Yoshikawa S."/>
            <person name="Kazumasa Y."/>
            <person name="Nakamura Y."/>
            <person name="Ichinomiya M."/>
            <person name="Saitoh K."/>
            <person name="Sato N."/>
            <person name="Blanc-Mathieu R."/>
            <person name="Endo H."/>
            <person name="Kuwata A."/>
            <person name="Ogata H."/>
        </authorList>
    </citation>
    <scope>NUCLEOTIDE SEQUENCE</scope>
</reference>
<feature type="compositionally biased region" description="Basic and acidic residues" evidence="1">
    <location>
        <begin position="1"/>
        <end position="12"/>
    </location>
</feature>
<feature type="compositionally biased region" description="Polar residues" evidence="1">
    <location>
        <begin position="16"/>
        <end position="27"/>
    </location>
</feature>
<dbReference type="Proteomes" id="UP001165082">
    <property type="component" value="Unassembled WGS sequence"/>
</dbReference>
<evidence type="ECO:0000256" key="1">
    <source>
        <dbReference type="SAM" id="MobiDB-lite"/>
    </source>
</evidence>
<sequence length="198" mass="20801">MDIMHATDERLRAKTSGKSPPQNPNDLSLHSRSLSVAWFPATRTLVSVQWGEVWYWSASSKGGPGRGLTLSSQDCHDFRVRSSGATGVAASQTTVFLPPLKRVHEYRGGREGAHVLPASSDVCVLVCGGLPSSLLRISPCAGVPGGGLVATTKCEIEDEGRRRNTGFTCACVAGTKVLVGTTGGDILVADAGTFKFQG</sequence>
<dbReference type="OrthoDB" id="196741at2759"/>
<accession>A0A9W7A9X8</accession>
<name>A0A9W7A9X8_9STRA</name>
<organism evidence="2 3">
    <name type="scientific">Triparma retinervis</name>
    <dbReference type="NCBI Taxonomy" id="2557542"/>
    <lineage>
        <taxon>Eukaryota</taxon>
        <taxon>Sar</taxon>
        <taxon>Stramenopiles</taxon>
        <taxon>Ochrophyta</taxon>
        <taxon>Bolidophyceae</taxon>
        <taxon>Parmales</taxon>
        <taxon>Triparmaceae</taxon>
        <taxon>Triparma</taxon>
    </lineage>
</organism>
<protein>
    <submittedName>
        <fullName evidence="2">Uncharacterized protein</fullName>
    </submittedName>
</protein>
<keyword evidence="3" id="KW-1185">Reference proteome</keyword>
<dbReference type="EMBL" id="BRXZ01003948">
    <property type="protein sequence ID" value="GMH65333.1"/>
    <property type="molecule type" value="Genomic_DNA"/>
</dbReference>
<feature type="region of interest" description="Disordered" evidence="1">
    <location>
        <begin position="1"/>
        <end position="27"/>
    </location>
</feature>
<comment type="caution">
    <text evidence="2">The sequence shown here is derived from an EMBL/GenBank/DDBJ whole genome shotgun (WGS) entry which is preliminary data.</text>
</comment>
<proteinExistence type="predicted"/>